<comment type="catalytic activity">
    <reaction evidence="9">
        <text>(6S)-5,6,7,8-tetrahydrofolyl-(gamma-L-Glu)(n) + L-glutamate + ATP = (6S)-5,6,7,8-tetrahydrofolyl-(gamma-L-Glu)(n+1) + ADP + phosphate + H(+)</text>
        <dbReference type="Rhea" id="RHEA:10580"/>
        <dbReference type="Rhea" id="RHEA-COMP:14738"/>
        <dbReference type="Rhea" id="RHEA-COMP:14740"/>
        <dbReference type="ChEBI" id="CHEBI:15378"/>
        <dbReference type="ChEBI" id="CHEBI:29985"/>
        <dbReference type="ChEBI" id="CHEBI:30616"/>
        <dbReference type="ChEBI" id="CHEBI:43474"/>
        <dbReference type="ChEBI" id="CHEBI:141005"/>
        <dbReference type="ChEBI" id="CHEBI:456216"/>
        <dbReference type="EC" id="6.3.2.17"/>
    </reaction>
</comment>
<dbReference type="PIRSF" id="PIRSF001563">
    <property type="entry name" value="Folylpolyglu_synth"/>
    <property type="match status" value="1"/>
</dbReference>
<dbReference type="InterPro" id="IPR013221">
    <property type="entry name" value="Mur_ligase_cen"/>
</dbReference>
<dbReference type="GO" id="GO:0016874">
    <property type="term" value="F:ligase activity"/>
    <property type="evidence" value="ECO:0007669"/>
    <property type="project" value="UniProtKB-KW"/>
</dbReference>
<dbReference type="SUPFAM" id="SSF53244">
    <property type="entry name" value="MurD-like peptide ligases, peptide-binding domain"/>
    <property type="match status" value="1"/>
</dbReference>
<name>A0ABU8H8P3_9BACI</name>
<dbReference type="InterPro" id="IPR004101">
    <property type="entry name" value="Mur_ligase_C"/>
</dbReference>
<proteinExistence type="inferred from homology"/>
<dbReference type="InterPro" id="IPR001645">
    <property type="entry name" value="Folylpolyglutamate_synth"/>
</dbReference>
<keyword evidence="14" id="KW-1185">Reference proteome</keyword>
<dbReference type="NCBIfam" id="TIGR01499">
    <property type="entry name" value="folC"/>
    <property type="match status" value="1"/>
</dbReference>
<evidence type="ECO:0000256" key="1">
    <source>
        <dbReference type="ARBA" id="ARBA00008276"/>
    </source>
</evidence>
<dbReference type="InterPro" id="IPR036615">
    <property type="entry name" value="Mur_ligase_C_dom_sf"/>
</dbReference>
<dbReference type="Gene3D" id="3.40.1190.10">
    <property type="entry name" value="Mur-like, catalytic domain"/>
    <property type="match status" value="1"/>
</dbReference>
<comment type="similarity">
    <text evidence="1 10">Belongs to the folylpolyglutamate synthase family.</text>
</comment>
<dbReference type="InterPro" id="IPR018109">
    <property type="entry name" value="Folylpolyglutamate_synth_CS"/>
</dbReference>
<keyword evidence="5 10" id="KW-0547">Nucleotide-binding</keyword>
<evidence type="ECO:0000259" key="11">
    <source>
        <dbReference type="Pfam" id="PF02875"/>
    </source>
</evidence>
<dbReference type="PANTHER" id="PTHR11136">
    <property type="entry name" value="FOLYLPOLYGLUTAMATE SYNTHASE-RELATED"/>
    <property type="match status" value="1"/>
</dbReference>
<evidence type="ECO:0000313" key="14">
    <source>
        <dbReference type="Proteomes" id="UP001312865"/>
    </source>
</evidence>
<accession>A0ABU8H8P3</accession>
<evidence type="ECO:0000256" key="4">
    <source>
        <dbReference type="ARBA" id="ARBA00022723"/>
    </source>
</evidence>
<dbReference type="PANTHER" id="PTHR11136:SF0">
    <property type="entry name" value="DIHYDROFOLATE SYNTHETASE-RELATED"/>
    <property type="match status" value="1"/>
</dbReference>
<feature type="domain" description="Mur ligase C-terminal" evidence="11">
    <location>
        <begin position="301"/>
        <end position="417"/>
    </location>
</feature>
<feature type="domain" description="Mur ligase central" evidence="12">
    <location>
        <begin position="135"/>
        <end position="270"/>
    </location>
</feature>
<keyword evidence="3 10" id="KW-0436">Ligase</keyword>
<dbReference type="Pfam" id="PF02875">
    <property type="entry name" value="Mur_ligase_C"/>
    <property type="match status" value="1"/>
</dbReference>
<dbReference type="Gene3D" id="3.90.190.20">
    <property type="entry name" value="Mur ligase, C-terminal domain"/>
    <property type="match status" value="1"/>
</dbReference>
<evidence type="ECO:0000256" key="6">
    <source>
        <dbReference type="ARBA" id="ARBA00022840"/>
    </source>
</evidence>
<evidence type="ECO:0000313" key="13">
    <source>
        <dbReference type="EMBL" id="MEI5905664.1"/>
    </source>
</evidence>
<gene>
    <name evidence="13" type="ORF">WAK64_01110</name>
</gene>
<keyword evidence="4" id="KW-0479">Metal-binding</keyword>
<protein>
    <recommendedName>
        <fullName evidence="2">tetrahydrofolate synthase</fullName>
        <ecNumber evidence="2">6.3.2.17</ecNumber>
    </recommendedName>
    <alternativeName>
        <fullName evidence="8">Tetrahydrofolylpolyglutamate synthase</fullName>
    </alternativeName>
</protein>
<evidence type="ECO:0000256" key="2">
    <source>
        <dbReference type="ARBA" id="ARBA00013025"/>
    </source>
</evidence>
<dbReference type="PROSITE" id="PS01011">
    <property type="entry name" value="FOLYLPOLYGLU_SYNT_1"/>
    <property type="match status" value="1"/>
</dbReference>
<comment type="caution">
    <text evidence="13">The sequence shown here is derived from an EMBL/GenBank/DDBJ whole genome shotgun (WGS) entry which is preliminary data.</text>
</comment>
<dbReference type="InterPro" id="IPR036565">
    <property type="entry name" value="Mur-like_cat_sf"/>
</dbReference>
<keyword evidence="6 10" id="KW-0067">ATP-binding</keyword>
<dbReference type="EMBL" id="JBBAXC010000001">
    <property type="protein sequence ID" value="MEI5905664.1"/>
    <property type="molecule type" value="Genomic_DNA"/>
</dbReference>
<organism evidence="13 14">
    <name type="scientific">Bacillus spongiae</name>
    <dbReference type="NCBI Taxonomy" id="2683610"/>
    <lineage>
        <taxon>Bacteria</taxon>
        <taxon>Bacillati</taxon>
        <taxon>Bacillota</taxon>
        <taxon>Bacilli</taxon>
        <taxon>Bacillales</taxon>
        <taxon>Bacillaceae</taxon>
        <taxon>Bacillus</taxon>
    </lineage>
</organism>
<dbReference type="Pfam" id="PF08245">
    <property type="entry name" value="Mur_ligase_M"/>
    <property type="match status" value="1"/>
</dbReference>
<evidence type="ECO:0000259" key="12">
    <source>
        <dbReference type="Pfam" id="PF08245"/>
    </source>
</evidence>
<sequence length="437" mass="49663">MKTYNDALDWIHSRLRFGIKTGFERMNALLKKLNYPEREIKAIHIGGTNGKGSTLTYMRSILQEAGYTVGSFTSPYIETFNERISVNGKPINNDEILQLVNVIKPLVDQLEKEEDIIPTEFEIITAMCFYYFAFVKQVDIVLVEVGLGGRLDSTNVVMPELSIITSIGLDHTHILGNTLSEIAKEKAGIIKQRRPVVSAVKQIEAVRVIQETSEKQASPLFMLQKDFFAKHVNSLENGEAFSYRSETLDLKNLIISMHGRHQVENASLAIKGIELLNEKNDWNISSEHIREGLKSAFWPVRMEVVIKKPMVILDGAHNREGVEVLCNTIEEKFSDKEVTILFTALLDKDITSMIDQLKGISDQLLLTTFDFPRAPSSQQLSDFANEYNVKYTENWKDFIVKQQSIMTSSDLLVITGSLYFLSEVREYIVKLLENKNN</sequence>
<keyword evidence="7" id="KW-0460">Magnesium</keyword>
<evidence type="ECO:0000256" key="7">
    <source>
        <dbReference type="ARBA" id="ARBA00022842"/>
    </source>
</evidence>
<evidence type="ECO:0000256" key="9">
    <source>
        <dbReference type="ARBA" id="ARBA00047493"/>
    </source>
</evidence>
<dbReference type="Proteomes" id="UP001312865">
    <property type="component" value="Unassembled WGS sequence"/>
</dbReference>
<dbReference type="EC" id="6.3.2.17" evidence="2"/>
<dbReference type="RefSeq" id="WP_336585079.1">
    <property type="nucleotide sequence ID" value="NZ_JBBAXC010000001.1"/>
</dbReference>
<evidence type="ECO:0000256" key="5">
    <source>
        <dbReference type="ARBA" id="ARBA00022741"/>
    </source>
</evidence>
<evidence type="ECO:0000256" key="8">
    <source>
        <dbReference type="ARBA" id="ARBA00030592"/>
    </source>
</evidence>
<evidence type="ECO:0000256" key="10">
    <source>
        <dbReference type="PIRNR" id="PIRNR001563"/>
    </source>
</evidence>
<dbReference type="SUPFAM" id="SSF53623">
    <property type="entry name" value="MurD-like peptide ligases, catalytic domain"/>
    <property type="match status" value="1"/>
</dbReference>
<dbReference type="PROSITE" id="PS01012">
    <property type="entry name" value="FOLYLPOLYGLU_SYNT_2"/>
    <property type="match status" value="1"/>
</dbReference>
<reference evidence="13 14" key="1">
    <citation type="journal article" date="2018" name="J. Microbiol.">
        <title>Bacillus spongiae sp. nov., isolated from sponge of Jeju Island.</title>
        <authorList>
            <person name="Lee G.E."/>
            <person name="Im W.T."/>
            <person name="Park J.S."/>
        </authorList>
    </citation>
    <scope>NUCLEOTIDE SEQUENCE [LARGE SCALE GENOMIC DNA]</scope>
    <source>
        <strain evidence="13 14">135PIL107-10</strain>
    </source>
</reference>
<evidence type="ECO:0000256" key="3">
    <source>
        <dbReference type="ARBA" id="ARBA00022598"/>
    </source>
</evidence>